<reference evidence="1 2" key="1">
    <citation type="journal article" date="2014" name="Nat. Commun.">
        <title>Klebsormidium flaccidum genome reveals primary factors for plant terrestrial adaptation.</title>
        <authorList>
            <person name="Hori K."/>
            <person name="Maruyama F."/>
            <person name="Fujisawa T."/>
            <person name="Togashi T."/>
            <person name="Yamamoto N."/>
            <person name="Seo M."/>
            <person name="Sato S."/>
            <person name="Yamada T."/>
            <person name="Mori H."/>
            <person name="Tajima N."/>
            <person name="Moriyama T."/>
            <person name="Ikeuchi M."/>
            <person name="Watanabe M."/>
            <person name="Wada H."/>
            <person name="Kobayashi K."/>
            <person name="Saito M."/>
            <person name="Masuda T."/>
            <person name="Sasaki-Sekimoto Y."/>
            <person name="Mashiguchi K."/>
            <person name="Awai K."/>
            <person name="Shimojima M."/>
            <person name="Masuda S."/>
            <person name="Iwai M."/>
            <person name="Nobusawa T."/>
            <person name="Narise T."/>
            <person name="Kondo S."/>
            <person name="Saito H."/>
            <person name="Sato R."/>
            <person name="Murakawa M."/>
            <person name="Ihara Y."/>
            <person name="Oshima-Yamada Y."/>
            <person name="Ohtaka K."/>
            <person name="Satoh M."/>
            <person name="Sonobe K."/>
            <person name="Ishii M."/>
            <person name="Ohtani R."/>
            <person name="Kanamori-Sato M."/>
            <person name="Honoki R."/>
            <person name="Miyazaki D."/>
            <person name="Mochizuki H."/>
            <person name="Umetsu J."/>
            <person name="Higashi K."/>
            <person name="Shibata D."/>
            <person name="Kamiya Y."/>
            <person name="Sato N."/>
            <person name="Nakamura Y."/>
            <person name="Tabata S."/>
            <person name="Ida S."/>
            <person name="Kurokawa K."/>
            <person name="Ohta H."/>
        </authorList>
    </citation>
    <scope>NUCLEOTIDE SEQUENCE [LARGE SCALE GENOMIC DNA]</scope>
    <source>
        <strain evidence="1 2">NIES-2285</strain>
    </source>
</reference>
<dbReference type="EMBL" id="DF237250">
    <property type="protein sequence ID" value="GAQ86639.1"/>
    <property type="molecule type" value="Genomic_DNA"/>
</dbReference>
<evidence type="ECO:0000313" key="1">
    <source>
        <dbReference type="EMBL" id="GAQ86639.1"/>
    </source>
</evidence>
<organism evidence="1 2">
    <name type="scientific">Klebsormidium nitens</name>
    <name type="common">Green alga</name>
    <name type="synonym">Ulothrix nitens</name>
    <dbReference type="NCBI Taxonomy" id="105231"/>
    <lineage>
        <taxon>Eukaryota</taxon>
        <taxon>Viridiplantae</taxon>
        <taxon>Streptophyta</taxon>
        <taxon>Klebsormidiophyceae</taxon>
        <taxon>Klebsormidiales</taxon>
        <taxon>Klebsormidiaceae</taxon>
        <taxon>Klebsormidium</taxon>
    </lineage>
</organism>
<dbReference type="Proteomes" id="UP000054558">
    <property type="component" value="Unassembled WGS sequence"/>
</dbReference>
<keyword evidence="2" id="KW-1185">Reference proteome</keyword>
<accession>A0A1Y1IB42</accession>
<sequence length="441" mass="49746">MADPDTYLEADLVAFSPKLGPGVSKEKPHAEETVAFTLNGLPGPPVQTLLQQHARFRTVTHSTIYYKQVMSSAVDLPRSTEAVFQAIERDNQQIVQMLGDASGFHYLRGARGICDCSSASSVLYANNILEKVESYLEYLTKLKADLESQGFVVTVEHIDPKGSPGRPLSEVPLGFDADPELLDDEDWRAKYIISSEQYEILCERPDNLTPREQLQEYLYELVMNEYKVDPHRVDHAFYLRFCDDSDDAKRTRDAHANYLRFREHRFAVLVGDLDTALEAAMLAGVVQEYVKQVQDPASRVPIAVRVLAFLLECGEEELDHELEQWEVSEERMQAAYAELIGPTKKRLKSMFNLYGFTQQTARPSKAADGRLNERWAQKRNAVAKVLRAGLGIEMQIAAGKSGGKFKTPHMLTPAIYRGLHERYGWLDAEIDAAESECTIRP</sequence>
<proteinExistence type="predicted"/>
<protein>
    <submittedName>
        <fullName evidence="1">Uncharacterized protein</fullName>
    </submittedName>
</protein>
<gene>
    <name evidence="1" type="ORF">KFL_003010145</name>
</gene>
<evidence type="ECO:0000313" key="2">
    <source>
        <dbReference type="Proteomes" id="UP000054558"/>
    </source>
</evidence>
<name>A0A1Y1IB42_KLENI</name>
<dbReference type="AlphaFoldDB" id="A0A1Y1IB42"/>